<dbReference type="PANTHER" id="PTHR21237">
    <property type="entry name" value="GRPE PROTEIN"/>
    <property type="match status" value="1"/>
</dbReference>
<dbReference type="PATRIC" id="fig|1359155.3.peg.1033"/>
<dbReference type="PANTHER" id="PTHR21237:SF23">
    <property type="entry name" value="GRPE PROTEIN HOMOLOG, MITOCHONDRIAL"/>
    <property type="match status" value="1"/>
</dbReference>
<dbReference type="InterPro" id="IPR009012">
    <property type="entry name" value="GrpE_head"/>
</dbReference>
<dbReference type="Gene3D" id="3.90.20.20">
    <property type="match status" value="1"/>
</dbReference>
<keyword evidence="6" id="KW-0175">Coiled coil</keyword>
<dbReference type="HAMAP" id="MF_01151">
    <property type="entry name" value="GrpE"/>
    <property type="match status" value="1"/>
</dbReference>
<accession>A0A0F3PXI0</accession>
<dbReference type="GO" id="GO:0051087">
    <property type="term" value="F:protein-folding chaperone binding"/>
    <property type="evidence" value="ECO:0007669"/>
    <property type="project" value="InterPro"/>
</dbReference>
<evidence type="ECO:0000313" key="8">
    <source>
        <dbReference type="Proteomes" id="UP000033622"/>
    </source>
</evidence>
<organism evidence="7 8">
    <name type="scientific">Anaplasma phagocytophilum str. ApWI1</name>
    <dbReference type="NCBI Taxonomy" id="1359155"/>
    <lineage>
        <taxon>Bacteria</taxon>
        <taxon>Pseudomonadati</taxon>
        <taxon>Pseudomonadota</taxon>
        <taxon>Alphaproteobacteria</taxon>
        <taxon>Rickettsiales</taxon>
        <taxon>Anaplasmataceae</taxon>
        <taxon>Anaplasma</taxon>
        <taxon>phagocytophilum group</taxon>
    </lineage>
</organism>
<evidence type="ECO:0000256" key="2">
    <source>
        <dbReference type="ARBA" id="ARBA00023016"/>
    </source>
</evidence>
<comment type="subunit">
    <text evidence="4">Homodimer.</text>
</comment>
<proteinExistence type="inferred from homology"/>
<comment type="subcellular location">
    <subcellularLocation>
        <location evidence="4">Cytoplasm</location>
    </subcellularLocation>
</comment>
<dbReference type="Proteomes" id="UP000033622">
    <property type="component" value="Unassembled WGS sequence"/>
</dbReference>
<dbReference type="Gene3D" id="2.30.22.10">
    <property type="entry name" value="Head domain of nucleotide exchange factor GrpE"/>
    <property type="match status" value="1"/>
</dbReference>
<evidence type="ECO:0000256" key="1">
    <source>
        <dbReference type="ARBA" id="ARBA00009054"/>
    </source>
</evidence>
<sequence>MFLCRSFCAMTEEKRVNSKPESDDVVGACAGAAESHKEKSSKVESGKNAKPEVGKFAASVGKTQSRISADLAEVEKLRAEAELLRNQLRLAVADSKNLERLMNREISDAKVFSISGFVRDLVPSFDNLEASLKNLNADDSIHAGIEMTWNSLMAVLNSHGVTRICPVGEAFDTKFHTAVTQVIDNDKPAGTIIEVVQAGYVLNGKVLRPASVVVSAQANN</sequence>
<keyword evidence="4" id="KW-0963">Cytoplasm</keyword>
<dbReference type="EMBL" id="LAOF01000001">
    <property type="protein sequence ID" value="KJV84988.1"/>
    <property type="molecule type" value="Genomic_DNA"/>
</dbReference>
<evidence type="ECO:0000313" key="7">
    <source>
        <dbReference type="EMBL" id="KJV84988.1"/>
    </source>
</evidence>
<reference evidence="7 8" key="1">
    <citation type="submission" date="2015-01" db="EMBL/GenBank/DDBJ databases">
        <title>Genome Sequencing of Rickettsiales.</title>
        <authorList>
            <person name="Daugherty S.C."/>
            <person name="Su Q."/>
            <person name="Abolude K."/>
            <person name="Beier-Sexton M."/>
            <person name="Carlyon J.A."/>
            <person name="Carter R."/>
            <person name="Day N.P."/>
            <person name="Dumler S.J."/>
            <person name="Dyachenko V."/>
            <person name="Godinez A."/>
            <person name="Kurtti T.J."/>
            <person name="Lichay M."/>
            <person name="Mullins K.E."/>
            <person name="Ott S."/>
            <person name="Pappas-Brown V."/>
            <person name="Paris D.H."/>
            <person name="Patel P."/>
            <person name="Richards A.L."/>
            <person name="Sadzewicz L."/>
            <person name="Sears K."/>
            <person name="Seidman D."/>
            <person name="Sengamalay N."/>
            <person name="Stenos J."/>
            <person name="Tallon L.J."/>
            <person name="Vincent G."/>
            <person name="Fraser C.M."/>
            <person name="Munderloh U."/>
            <person name="Dunning-Hotopp J.C."/>
        </authorList>
    </citation>
    <scope>NUCLEOTIDE SEQUENCE [LARGE SCALE GENOMIC DNA]</scope>
    <source>
        <strain evidence="7 8">ApWI1</strain>
    </source>
</reference>
<evidence type="ECO:0000256" key="4">
    <source>
        <dbReference type="HAMAP-Rule" id="MF_01151"/>
    </source>
</evidence>
<keyword evidence="2 4" id="KW-0346">Stress response</keyword>
<comment type="similarity">
    <text evidence="1 4 5">Belongs to the GrpE family.</text>
</comment>
<dbReference type="PRINTS" id="PR00773">
    <property type="entry name" value="GRPEPROTEIN"/>
</dbReference>
<name>A0A0F3PXI0_ANAPH</name>
<dbReference type="GO" id="GO:0000774">
    <property type="term" value="F:adenyl-nucleotide exchange factor activity"/>
    <property type="evidence" value="ECO:0007669"/>
    <property type="project" value="InterPro"/>
</dbReference>
<dbReference type="AlphaFoldDB" id="A0A0F3PXI0"/>
<protein>
    <recommendedName>
        <fullName evidence="4">Protein GrpE</fullName>
    </recommendedName>
    <alternativeName>
        <fullName evidence="4">HSP-70 cofactor</fullName>
    </alternativeName>
</protein>
<evidence type="ECO:0000256" key="3">
    <source>
        <dbReference type="ARBA" id="ARBA00023186"/>
    </source>
</evidence>
<keyword evidence="3 4" id="KW-0143">Chaperone</keyword>
<dbReference type="SUPFAM" id="SSF58014">
    <property type="entry name" value="Coiled-coil domain of nucleotide exchange factor GrpE"/>
    <property type="match status" value="1"/>
</dbReference>
<dbReference type="GO" id="GO:0042803">
    <property type="term" value="F:protein homodimerization activity"/>
    <property type="evidence" value="ECO:0007669"/>
    <property type="project" value="InterPro"/>
</dbReference>
<dbReference type="Pfam" id="PF01025">
    <property type="entry name" value="GrpE"/>
    <property type="match status" value="1"/>
</dbReference>
<feature type="coiled-coil region" evidence="6">
    <location>
        <begin position="67"/>
        <end position="101"/>
    </location>
</feature>
<comment type="function">
    <text evidence="4">Participates actively in the response to hyperosmotic and heat shock by preventing the aggregation of stress-denatured proteins, in association with DnaK and GrpE. It is the nucleotide exchange factor for DnaK and may function as a thermosensor. Unfolded proteins bind initially to DnaJ; upon interaction with the DnaJ-bound protein, DnaK hydrolyzes its bound ATP, resulting in the formation of a stable complex. GrpE releases ADP from DnaK; ATP binding to DnaK triggers the release of the substrate protein, thus completing the reaction cycle. Several rounds of ATP-dependent interactions between DnaJ, DnaK and GrpE are required for fully efficient folding.</text>
</comment>
<dbReference type="SUPFAM" id="SSF51064">
    <property type="entry name" value="Head domain of nucleotide exchange factor GrpE"/>
    <property type="match status" value="1"/>
</dbReference>
<dbReference type="GO" id="GO:0005737">
    <property type="term" value="C:cytoplasm"/>
    <property type="evidence" value="ECO:0007669"/>
    <property type="project" value="UniProtKB-SubCell"/>
</dbReference>
<dbReference type="CDD" id="cd00446">
    <property type="entry name" value="GrpE"/>
    <property type="match status" value="1"/>
</dbReference>
<evidence type="ECO:0000256" key="6">
    <source>
        <dbReference type="SAM" id="Coils"/>
    </source>
</evidence>
<evidence type="ECO:0000256" key="5">
    <source>
        <dbReference type="RuleBase" id="RU004478"/>
    </source>
</evidence>
<comment type="caution">
    <text evidence="7">The sequence shown here is derived from an EMBL/GenBank/DDBJ whole genome shotgun (WGS) entry which is preliminary data.</text>
</comment>
<dbReference type="InterPro" id="IPR000740">
    <property type="entry name" value="GrpE"/>
</dbReference>
<gene>
    <name evidence="4" type="primary">grpE</name>
    <name evidence="7" type="ORF">APHWI1_1022</name>
</gene>
<dbReference type="GO" id="GO:0051082">
    <property type="term" value="F:unfolded protein binding"/>
    <property type="evidence" value="ECO:0007669"/>
    <property type="project" value="TreeGrafter"/>
</dbReference>
<dbReference type="GO" id="GO:0006457">
    <property type="term" value="P:protein folding"/>
    <property type="evidence" value="ECO:0007669"/>
    <property type="project" value="InterPro"/>
</dbReference>
<dbReference type="InterPro" id="IPR013805">
    <property type="entry name" value="GrpE_CC"/>
</dbReference>